<dbReference type="Pfam" id="PF01266">
    <property type="entry name" value="DAO"/>
    <property type="match status" value="1"/>
</dbReference>
<keyword evidence="4" id="KW-0411">Iron-sulfur</keyword>
<evidence type="ECO:0000313" key="8">
    <source>
        <dbReference type="Proteomes" id="UP000267469"/>
    </source>
</evidence>
<keyword evidence="3" id="KW-0408">Iron</keyword>
<dbReference type="PROSITE" id="PS51296">
    <property type="entry name" value="RIESKE"/>
    <property type="match status" value="1"/>
</dbReference>
<dbReference type="RefSeq" id="WP_123215994.1">
    <property type="nucleotide sequence ID" value="NZ_RJTM01000072.1"/>
</dbReference>
<evidence type="ECO:0000256" key="3">
    <source>
        <dbReference type="ARBA" id="ARBA00023004"/>
    </source>
</evidence>
<dbReference type="GO" id="GO:0016020">
    <property type="term" value="C:membrane"/>
    <property type="evidence" value="ECO:0007669"/>
    <property type="project" value="InterPro"/>
</dbReference>
<keyword evidence="8" id="KW-1185">Reference proteome</keyword>
<evidence type="ECO:0000256" key="4">
    <source>
        <dbReference type="ARBA" id="ARBA00023014"/>
    </source>
</evidence>
<organism evidence="7 8">
    <name type="scientific">Sinomicrobium pectinilyticum</name>
    <dbReference type="NCBI Taxonomy" id="1084421"/>
    <lineage>
        <taxon>Bacteria</taxon>
        <taxon>Pseudomonadati</taxon>
        <taxon>Bacteroidota</taxon>
        <taxon>Flavobacteriia</taxon>
        <taxon>Flavobacteriales</taxon>
        <taxon>Flavobacteriaceae</taxon>
        <taxon>Sinomicrobium</taxon>
    </lineage>
</organism>
<dbReference type="PRINTS" id="PR00162">
    <property type="entry name" value="RIESKE"/>
</dbReference>
<protein>
    <submittedName>
        <fullName evidence="7">FAD-dependent oxidoreductase</fullName>
    </submittedName>
</protein>
<dbReference type="OrthoDB" id="9767869at2"/>
<evidence type="ECO:0000256" key="1">
    <source>
        <dbReference type="ARBA" id="ARBA00022714"/>
    </source>
</evidence>
<dbReference type="PANTHER" id="PTHR13847">
    <property type="entry name" value="SARCOSINE DEHYDROGENASE-RELATED"/>
    <property type="match status" value="1"/>
</dbReference>
<accession>A0A3N0EH92</accession>
<evidence type="ECO:0000256" key="2">
    <source>
        <dbReference type="ARBA" id="ARBA00022723"/>
    </source>
</evidence>
<keyword evidence="1" id="KW-0001">2Fe-2S</keyword>
<reference evidence="7 8" key="1">
    <citation type="submission" date="2018-10" db="EMBL/GenBank/DDBJ databases">
        <title>Sinomicrobium pectinilyticum sp. nov., a pectinase-producing bacterium isolated from alkaline and saline soil, and emended description of the genus Sinomicrobium.</title>
        <authorList>
            <person name="Cheng B."/>
            <person name="Li C."/>
            <person name="Lai Q."/>
            <person name="Du M."/>
            <person name="Shao Z."/>
            <person name="Xu P."/>
            <person name="Yang C."/>
        </authorList>
    </citation>
    <scope>NUCLEOTIDE SEQUENCE [LARGE SCALE GENOMIC DNA]</scope>
    <source>
        <strain evidence="7 8">5DNS001</strain>
    </source>
</reference>
<comment type="caution">
    <text evidence="7">The sequence shown here is derived from an EMBL/GenBank/DDBJ whole genome shotgun (WGS) entry which is preliminary data.</text>
</comment>
<dbReference type="Gene3D" id="3.30.9.10">
    <property type="entry name" value="D-Amino Acid Oxidase, subunit A, domain 2"/>
    <property type="match status" value="1"/>
</dbReference>
<dbReference type="SUPFAM" id="SSF51905">
    <property type="entry name" value="FAD/NAD(P)-binding domain"/>
    <property type="match status" value="1"/>
</dbReference>
<proteinExistence type="predicted"/>
<dbReference type="AlphaFoldDB" id="A0A3N0EH92"/>
<feature type="domain" description="Rieske" evidence="6">
    <location>
        <begin position="412"/>
        <end position="497"/>
    </location>
</feature>
<dbReference type="InterPro" id="IPR006076">
    <property type="entry name" value="FAD-dep_OxRdtase"/>
</dbReference>
<dbReference type="InterPro" id="IPR005805">
    <property type="entry name" value="Rieske_Fe-S_prot_C"/>
</dbReference>
<sequence>MNKEAFWNIWSSAYAYPSVKENLTTDIAVVGGGITGITTAYLLKEQGFKVIVLEAKSVGKGTTGQSTGNLYEITEDVFSRFSSKYDLEYLEKLISSRRKAIELIREIILTYDIDCNYQNQSMYLFEDGGMDKISEEEETAKRIHASFTKLNDSDIVFPFKNGLKLPNQAQFNPLLYVQELAKIAEGGTCKIFENSAVTQITEKKEEIELEVNKKKVTAKYVVQSTHVPKGKKVQYHSVLLPYREYAVATKVANSGFPEGIYWRYTPKGKISFRRYERGSETYFLAVGKEHKTGEVKDTPESVIELMDFLKDNFYINKIDYQWSAQNYKPADHLPYIGRLNKNSNQFVATGFSVDGLVFGTLAAKIISDTISGTENDDAYFYKSTRSSPVKSFRRFIKENADVLTHFLKPGVNDKETLDSIKRGDAAVIKIRNEKAAVYRDLEGELKVLSATCPHMGCTVVWNTVEKSWDCPCHGSRFDSRGKVIEGPALHHLKQIIL</sequence>
<evidence type="ECO:0000256" key="5">
    <source>
        <dbReference type="ARBA" id="ARBA00023157"/>
    </source>
</evidence>
<dbReference type="GO" id="GO:0051537">
    <property type="term" value="F:2 iron, 2 sulfur cluster binding"/>
    <property type="evidence" value="ECO:0007669"/>
    <property type="project" value="UniProtKB-KW"/>
</dbReference>
<evidence type="ECO:0000259" key="6">
    <source>
        <dbReference type="PROSITE" id="PS51296"/>
    </source>
</evidence>
<gene>
    <name evidence="7" type="ORF">ED312_10665</name>
</gene>
<evidence type="ECO:0000313" key="7">
    <source>
        <dbReference type="EMBL" id="RNL87260.1"/>
    </source>
</evidence>
<dbReference type="Proteomes" id="UP000267469">
    <property type="component" value="Unassembled WGS sequence"/>
</dbReference>
<dbReference type="SUPFAM" id="SSF50022">
    <property type="entry name" value="ISP domain"/>
    <property type="match status" value="1"/>
</dbReference>
<dbReference type="Pfam" id="PF00355">
    <property type="entry name" value="Rieske"/>
    <property type="match status" value="1"/>
</dbReference>
<dbReference type="Gene3D" id="3.50.50.60">
    <property type="entry name" value="FAD/NAD(P)-binding domain"/>
    <property type="match status" value="1"/>
</dbReference>
<keyword evidence="5" id="KW-1015">Disulfide bond</keyword>
<dbReference type="EMBL" id="RJTM01000072">
    <property type="protein sequence ID" value="RNL87260.1"/>
    <property type="molecule type" value="Genomic_DNA"/>
</dbReference>
<dbReference type="PANTHER" id="PTHR13847:SF281">
    <property type="entry name" value="FAD DEPENDENT OXIDOREDUCTASE DOMAIN-CONTAINING PROTEIN"/>
    <property type="match status" value="1"/>
</dbReference>
<dbReference type="InterPro" id="IPR017941">
    <property type="entry name" value="Rieske_2Fe-2S"/>
</dbReference>
<dbReference type="GO" id="GO:0046872">
    <property type="term" value="F:metal ion binding"/>
    <property type="evidence" value="ECO:0007669"/>
    <property type="project" value="UniProtKB-KW"/>
</dbReference>
<dbReference type="Gene3D" id="2.102.10.10">
    <property type="entry name" value="Rieske [2Fe-2S] iron-sulphur domain"/>
    <property type="match status" value="1"/>
</dbReference>
<name>A0A3N0EH92_SINP1</name>
<dbReference type="GO" id="GO:0005737">
    <property type="term" value="C:cytoplasm"/>
    <property type="evidence" value="ECO:0007669"/>
    <property type="project" value="TreeGrafter"/>
</dbReference>
<dbReference type="FunFam" id="2.102.10.10:FF:000014">
    <property type="entry name" value="Oxidoreductase, FAD dependent"/>
    <property type="match status" value="1"/>
</dbReference>
<dbReference type="InterPro" id="IPR036922">
    <property type="entry name" value="Rieske_2Fe-2S_sf"/>
</dbReference>
<dbReference type="InterPro" id="IPR036188">
    <property type="entry name" value="FAD/NAD-bd_sf"/>
</dbReference>
<keyword evidence="2" id="KW-0479">Metal-binding</keyword>